<reference evidence="1" key="1">
    <citation type="submission" date="2019-10" db="EMBL/GenBank/DDBJ databases">
        <authorList>
            <consortium name="DOE Joint Genome Institute"/>
            <person name="Kuo A."/>
            <person name="Miyauchi S."/>
            <person name="Kiss E."/>
            <person name="Drula E."/>
            <person name="Kohler A."/>
            <person name="Sanchez-Garcia M."/>
            <person name="Andreopoulos B."/>
            <person name="Barry K.W."/>
            <person name="Bonito G."/>
            <person name="Buee M."/>
            <person name="Carver A."/>
            <person name="Chen C."/>
            <person name="Cichocki N."/>
            <person name="Clum A."/>
            <person name="Culley D."/>
            <person name="Crous P.W."/>
            <person name="Fauchery L."/>
            <person name="Girlanda M."/>
            <person name="Hayes R."/>
            <person name="Keri Z."/>
            <person name="Labutti K."/>
            <person name="Lipzen A."/>
            <person name="Lombard V."/>
            <person name="Magnuson J."/>
            <person name="Maillard F."/>
            <person name="Morin E."/>
            <person name="Murat C."/>
            <person name="Nolan M."/>
            <person name="Ohm R."/>
            <person name="Pangilinan J."/>
            <person name="Pereira M."/>
            <person name="Perotto S."/>
            <person name="Peter M."/>
            <person name="Riley R."/>
            <person name="Sitrit Y."/>
            <person name="Stielow B."/>
            <person name="Szollosi G."/>
            <person name="Zifcakova L."/>
            <person name="Stursova M."/>
            <person name="Spatafora J.W."/>
            <person name="Tedersoo L."/>
            <person name="Vaario L.-M."/>
            <person name="Yamada A."/>
            <person name="Yan M."/>
            <person name="Wang P."/>
            <person name="Xu J."/>
            <person name="Bruns T."/>
            <person name="Baldrian P."/>
            <person name="Vilgalys R."/>
            <person name="Henrissat B."/>
            <person name="Grigoriev I.V."/>
            <person name="Hibbett D."/>
            <person name="Nagy L.G."/>
            <person name="Martin F.M."/>
        </authorList>
    </citation>
    <scope>NUCLEOTIDE SEQUENCE</scope>
    <source>
        <strain evidence="1">P2</strain>
    </source>
</reference>
<name>A0ACB6Z5U9_THEGA</name>
<sequence>MLFRSLIRSSRAIKPAFVQPVTPLRARFIASSSNSSSPSTTAKVKVKVVGGEAPLFKPPSDQNKLSARDLTEGTYEKVLETSSEPITTYSGTRSYVVNEPDPADSKYEIPTGAYHSTAPYERSEEVKYEEFGGERGLREGKLMDKEGTKEGVDWVLESESSAGKA</sequence>
<evidence type="ECO:0000313" key="1">
    <source>
        <dbReference type="EMBL" id="KAF9645099.1"/>
    </source>
</evidence>
<proteinExistence type="predicted"/>
<organism evidence="1 2">
    <name type="scientific">Thelephora ganbajun</name>
    <name type="common">Ganba fungus</name>
    <dbReference type="NCBI Taxonomy" id="370292"/>
    <lineage>
        <taxon>Eukaryota</taxon>
        <taxon>Fungi</taxon>
        <taxon>Dikarya</taxon>
        <taxon>Basidiomycota</taxon>
        <taxon>Agaricomycotina</taxon>
        <taxon>Agaricomycetes</taxon>
        <taxon>Thelephorales</taxon>
        <taxon>Thelephoraceae</taxon>
        <taxon>Thelephora</taxon>
    </lineage>
</organism>
<gene>
    <name evidence="1" type="ORF">BDM02DRAFT_3120773</name>
</gene>
<reference evidence="1" key="2">
    <citation type="journal article" date="2020" name="Nat. Commun.">
        <title>Large-scale genome sequencing of mycorrhizal fungi provides insights into the early evolution of symbiotic traits.</title>
        <authorList>
            <person name="Miyauchi S."/>
            <person name="Kiss E."/>
            <person name="Kuo A."/>
            <person name="Drula E."/>
            <person name="Kohler A."/>
            <person name="Sanchez-Garcia M."/>
            <person name="Morin E."/>
            <person name="Andreopoulos B."/>
            <person name="Barry K.W."/>
            <person name="Bonito G."/>
            <person name="Buee M."/>
            <person name="Carver A."/>
            <person name="Chen C."/>
            <person name="Cichocki N."/>
            <person name="Clum A."/>
            <person name="Culley D."/>
            <person name="Crous P.W."/>
            <person name="Fauchery L."/>
            <person name="Girlanda M."/>
            <person name="Hayes R.D."/>
            <person name="Keri Z."/>
            <person name="LaButti K."/>
            <person name="Lipzen A."/>
            <person name="Lombard V."/>
            <person name="Magnuson J."/>
            <person name="Maillard F."/>
            <person name="Murat C."/>
            <person name="Nolan M."/>
            <person name="Ohm R.A."/>
            <person name="Pangilinan J."/>
            <person name="Pereira M.F."/>
            <person name="Perotto S."/>
            <person name="Peter M."/>
            <person name="Pfister S."/>
            <person name="Riley R."/>
            <person name="Sitrit Y."/>
            <person name="Stielow J.B."/>
            <person name="Szollosi G."/>
            <person name="Zifcakova L."/>
            <person name="Stursova M."/>
            <person name="Spatafora J.W."/>
            <person name="Tedersoo L."/>
            <person name="Vaario L.M."/>
            <person name="Yamada A."/>
            <person name="Yan M."/>
            <person name="Wang P."/>
            <person name="Xu J."/>
            <person name="Bruns T."/>
            <person name="Baldrian P."/>
            <person name="Vilgalys R."/>
            <person name="Dunand C."/>
            <person name="Henrissat B."/>
            <person name="Grigoriev I.V."/>
            <person name="Hibbett D."/>
            <person name="Nagy L.G."/>
            <person name="Martin F.M."/>
        </authorList>
    </citation>
    <scope>NUCLEOTIDE SEQUENCE</scope>
    <source>
        <strain evidence="1">P2</strain>
    </source>
</reference>
<accession>A0ACB6Z5U9</accession>
<evidence type="ECO:0000313" key="2">
    <source>
        <dbReference type="Proteomes" id="UP000886501"/>
    </source>
</evidence>
<protein>
    <submittedName>
        <fullName evidence="1">Uncharacterized protein</fullName>
    </submittedName>
</protein>
<keyword evidence="2" id="KW-1185">Reference proteome</keyword>
<comment type="caution">
    <text evidence="1">The sequence shown here is derived from an EMBL/GenBank/DDBJ whole genome shotgun (WGS) entry which is preliminary data.</text>
</comment>
<dbReference type="Proteomes" id="UP000886501">
    <property type="component" value="Unassembled WGS sequence"/>
</dbReference>
<dbReference type="EMBL" id="MU118104">
    <property type="protein sequence ID" value="KAF9645099.1"/>
    <property type="molecule type" value="Genomic_DNA"/>
</dbReference>